<name>A0A0G4HSX1_9ALVE</name>
<feature type="compositionally biased region" description="Basic and acidic residues" evidence="1">
    <location>
        <begin position="119"/>
        <end position="141"/>
    </location>
</feature>
<dbReference type="AlphaFoldDB" id="A0A0G4HSX1"/>
<evidence type="ECO:0000313" key="2">
    <source>
        <dbReference type="EMBL" id="CEM47396.1"/>
    </source>
</evidence>
<gene>
    <name evidence="2" type="ORF">Cvel_8322</name>
</gene>
<dbReference type="VEuPathDB" id="CryptoDB:Cvel_8322"/>
<reference evidence="2" key="1">
    <citation type="submission" date="2014-11" db="EMBL/GenBank/DDBJ databases">
        <authorList>
            <person name="Otto D Thomas"/>
            <person name="Naeem Raeece"/>
        </authorList>
    </citation>
    <scope>NUCLEOTIDE SEQUENCE</scope>
</reference>
<protein>
    <submittedName>
        <fullName evidence="2">Uncharacterized protein</fullName>
    </submittedName>
</protein>
<sequence length="199" mass="22028">MDELELLKEGESFEYVGMTLTRMREEYEIEQKAYFDSIEIDEKKLLRGRLNASLLEAPEEGEVLEDLIPLMQKCTGVTGFHSFDRAEEQHLRLRHGVTTISLGLLSVFETARQHQPRPRRMDLGGDRRQKRGQRSEKESLRADQGSEQTGALAGPGGRPSMEAGARMGTGAAEGQGLGPVPRHAMARAKPGASGIRGRN</sequence>
<organism evidence="2">
    <name type="scientific">Chromera velia CCMP2878</name>
    <dbReference type="NCBI Taxonomy" id="1169474"/>
    <lineage>
        <taxon>Eukaryota</taxon>
        <taxon>Sar</taxon>
        <taxon>Alveolata</taxon>
        <taxon>Colpodellida</taxon>
        <taxon>Chromeraceae</taxon>
        <taxon>Chromera</taxon>
    </lineage>
</organism>
<evidence type="ECO:0000256" key="1">
    <source>
        <dbReference type="SAM" id="MobiDB-lite"/>
    </source>
</evidence>
<proteinExistence type="predicted"/>
<dbReference type="EMBL" id="CDMZ01003734">
    <property type="protein sequence ID" value="CEM47396.1"/>
    <property type="molecule type" value="Genomic_DNA"/>
</dbReference>
<accession>A0A0G4HSX1</accession>
<feature type="region of interest" description="Disordered" evidence="1">
    <location>
        <begin position="111"/>
        <end position="199"/>
    </location>
</feature>